<dbReference type="InterPro" id="IPR007314">
    <property type="entry name" value="Cofac_haem-bd_dom"/>
</dbReference>
<proteinExistence type="predicted"/>
<protein>
    <recommendedName>
        <fullName evidence="2">Haem-binding uptake Tiki superfamily ChaN domain-containing protein</fullName>
    </recommendedName>
</protein>
<dbReference type="PROSITE" id="PS51257">
    <property type="entry name" value="PROKAR_LIPOPROTEIN"/>
    <property type="match status" value="1"/>
</dbReference>
<gene>
    <name evidence="3" type="ORF">GTP41_10610</name>
</gene>
<dbReference type="CDD" id="cd14727">
    <property type="entry name" value="ChanN-like"/>
    <property type="match status" value="1"/>
</dbReference>
<dbReference type="Pfam" id="PF04187">
    <property type="entry name" value="Cofac_haem_bdg"/>
    <property type="match status" value="1"/>
</dbReference>
<dbReference type="RefSeq" id="WP_161025544.1">
    <property type="nucleotide sequence ID" value="NZ_WWCJ01000006.1"/>
</dbReference>
<dbReference type="SUPFAM" id="SSF159501">
    <property type="entry name" value="EreA/ChaN-like"/>
    <property type="match status" value="1"/>
</dbReference>
<sequence length="261" mass="27975">MNRSLPLLFPLLLLAGCAATGSQPPAAPAVYLLGEVHDNPAGHERRLSFIRSKVEAGWRPAIAMEQFDREHQQALDGALASCKDADCVIKAASGNARWEWTLYKPVIELALEYKLPLLAANLSRADAGKVMRDGFAAALDGATIQSYRLDQPLPAALVSGQVQAIKDGHCNMLPEAMAPGMVRAQVARDVVMAQVVSAHAQRGAVLLAGNGHVRNDVGVPQWLRVKAVSIGYTEAAAGQYDRNEVVAAHARPDQCAQFQAR</sequence>
<evidence type="ECO:0000259" key="2">
    <source>
        <dbReference type="Pfam" id="PF04187"/>
    </source>
</evidence>
<accession>A0A6N9HGH1</accession>
<evidence type="ECO:0000313" key="3">
    <source>
        <dbReference type="EMBL" id="MYN02550.1"/>
    </source>
</evidence>
<keyword evidence="4" id="KW-1185">Reference proteome</keyword>
<dbReference type="Proteomes" id="UP000448575">
    <property type="component" value="Unassembled WGS sequence"/>
</dbReference>
<feature type="signal peptide" evidence="1">
    <location>
        <begin position="1"/>
        <end position="18"/>
    </location>
</feature>
<feature type="chain" id="PRO_5026674063" description="Haem-binding uptake Tiki superfamily ChaN domain-containing protein" evidence="1">
    <location>
        <begin position="19"/>
        <end position="261"/>
    </location>
</feature>
<dbReference type="Gene3D" id="3.40.50.11550">
    <property type="match status" value="2"/>
</dbReference>
<dbReference type="AlphaFoldDB" id="A0A6N9HGH1"/>
<reference evidence="3 4" key="1">
    <citation type="submission" date="2019-12" db="EMBL/GenBank/DDBJ databases">
        <title>Novel species isolated from a subtropical stream in China.</title>
        <authorList>
            <person name="Lu H."/>
        </authorList>
    </citation>
    <scope>NUCLEOTIDE SEQUENCE [LARGE SCALE GENOMIC DNA]</scope>
    <source>
        <strain evidence="3 4">DS3</strain>
    </source>
</reference>
<comment type="caution">
    <text evidence="3">The sequence shown here is derived from an EMBL/GenBank/DDBJ whole genome shotgun (WGS) entry which is preliminary data.</text>
</comment>
<dbReference type="EMBL" id="WWCJ01000006">
    <property type="protein sequence ID" value="MYN02550.1"/>
    <property type="molecule type" value="Genomic_DNA"/>
</dbReference>
<feature type="domain" description="Haem-binding uptake Tiki superfamily ChaN" evidence="2">
    <location>
        <begin position="30"/>
        <end position="223"/>
    </location>
</feature>
<name>A0A6N9HGH1_9BURK</name>
<organism evidence="3 4">
    <name type="scientific">Pseudoduganella guangdongensis</name>
    <dbReference type="NCBI Taxonomy" id="2692179"/>
    <lineage>
        <taxon>Bacteria</taxon>
        <taxon>Pseudomonadati</taxon>
        <taxon>Pseudomonadota</taxon>
        <taxon>Betaproteobacteria</taxon>
        <taxon>Burkholderiales</taxon>
        <taxon>Oxalobacteraceae</taxon>
        <taxon>Telluria group</taxon>
        <taxon>Pseudoduganella</taxon>
    </lineage>
</organism>
<evidence type="ECO:0000313" key="4">
    <source>
        <dbReference type="Proteomes" id="UP000448575"/>
    </source>
</evidence>
<keyword evidence="1" id="KW-0732">Signal</keyword>
<evidence type="ECO:0000256" key="1">
    <source>
        <dbReference type="SAM" id="SignalP"/>
    </source>
</evidence>